<name>A0AAD5SBU5_9FUNG</name>
<keyword evidence="3" id="KW-0378">Hydrolase</keyword>
<keyword evidence="2" id="KW-0677">Repeat</keyword>
<dbReference type="PANTHER" id="PTHR23221">
    <property type="entry name" value="GLYCOSYLPHOSPHATIDYLINOSITOL PHOSPHOLIPASE D"/>
    <property type="match status" value="1"/>
</dbReference>
<organism evidence="7 8">
    <name type="scientific">Rhizophlyctis rosea</name>
    <dbReference type="NCBI Taxonomy" id="64517"/>
    <lineage>
        <taxon>Eukaryota</taxon>
        <taxon>Fungi</taxon>
        <taxon>Fungi incertae sedis</taxon>
        <taxon>Chytridiomycota</taxon>
        <taxon>Chytridiomycota incertae sedis</taxon>
        <taxon>Chytridiomycetes</taxon>
        <taxon>Rhizophlyctidales</taxon>
        <taxon>Rhizophlyctidaceae</taxon>
        <taxon>Rhizophlyctis</taxon>
    </lineage>
</organism>
<dbReference type="InterPro" id="IPR028994">
    <property type="entry name" value="Integrin_alpha_N"/>
</dbReference>
<dbReference type="SMART" id="SM00191">
    <property type="entry name" value="Int_alpha"/>
    <property type="match status" value="4"/>
</dbReference>
<dbReference type="InterPro" id="IPR013517">
    <property type="entry name" value="FG-GAP"/>
</dbReference>
<reference evidence="7" key="1">
    <citation type="submission" date="2020-05" db="EMBL/GenBank/DDBJ databases">
        <title>Phylogenomic resolution of chytrid fungi.</title>
        <authorList>
            <person name="Stajich J.E."/>
            <person name="Amses K."/>
            <person name="Simmons R."/>
            <person name="Seto K."/>
            <person name="Myers J."/>
            <person name="Bonds A."/>
            <person name="Quandt C.A."/>
            <person name="Barry K."/>
            <person name="Liu P."/>
            <person name="Grigoriev I."/>
            <person name="Longcore J.E."/>
            <person name="James T.Y."/>
        </authorList>
    </citation>
    <scope>NUCLEOTIDE SEQUENCE</scope>
    <source>
        <strain evidence="7">JEL0318</strain>
    </source>
</reference>
<dbReference type="EMBL" id="JADGJD010000565">
    <property type="protein sequence ID" value="KAJ3050006.1"/>
    <property type="molecule type" value="Genomic_DNA"/>
</dbReference>
<evidence type="ECO:0000256" key="4">
    <source>
        <dbReference type="ARBA" id="ARBA00023180"/>
    </source>
</evidence>
<evidence type="ECO:0000256" key="1">
    <source>
        <dbReference type="ARBA" id="ARBA00022729"/>
    </source>
</evidence>
<dbReference type="GO" id="GO:0004621">
    <property type="term" value="F:glycosylphosphatidylinositol phospholipase D activity"/>
    <property type="evidence" value="ECO:0007669"/>
    <property type="project" value="TreeGrafter"/>
</dbReference>
<proteinExistence type="predicted"/>
<feature type="repeat" description="FG-GAP" evidence="5">
    <location>
        <begin position="206"/>
        <end position="268"/>
    </location>
</feature>
<comment type="caution">
    <text evidence="7">The sequence shown here is derived from an EMBL/GenBank/DDBJ whole genome shotgun (WGS) entry which is preliminary data.</text>
</comment>
<keyword evidence="4" id="KW-0325">Glycoprotein</keyword>
<evidence type="ECO:0000256" key="6">
    <source>
        <dbReference type="SAM" id="MobiDB-lite"/>
    </source>
</evidence>
<feature type="repeat" description="FG-GAP" evidence="5">
    <location>
        <begin position="345"/>
        <end position="405"/>
    </location>
</feature>
<evidence type="ECO:0000313" key="7">
    <source>
        <dbReference type="EMBL" id="KAJ3050006.1"/>
    </source>
</evidence>
<evidence type="ECO:0000256" key="2">
    <source>
        <dbReference type="ARBA" id="ARBA00022737"/>
    </source>
</evidence>
<dbReference type="GO" id="GO:0031012">
    <property type="term" value="C:extracellular matrix"/>
    <property type="evidence" value="ECO:0007669"/>
    <property type="project" value="TreeGrafter"/>
</dbReference>
<sequence>MSTASIRTRIFAAETLVHGIGSRILRSVGFVPVVASGGDRDVTISLGWRPWKMFFGWRSADGYSTSSTKESGSFSVRNARFGFSVLFGIVRDMLGEMRSVVTEMFRHVAGTSCEVVGETGTITTHVTFAGLGTSLVGGDFDGDGVVELGEGSHGYALRCINLTTAHAAIGAPGYTHVNSPNTAPQSGAVFIVPLNRSTHPTNVETIASQTLHIPSAPFSRFGFSLAVVDLNCDGVDDLAVSAPSYGSDDLSYMGRVHVFFGTRGIGLEVPEGWDAVVETRMSIPRPVTGFGEHLYGIDVDGDGCRDLLVGSPTARWEVVGRQRGVLQAFLSSSNHTQTLSPLEADWSLTSAEGQNHEWFGSSSVVVGTGTERVLVVGAPGYQPTNVSRSVGRVYGFGFGNGRVRPEMRFSVTADEDFMQFGRSAATLTIGEEELIAVSSPTKVSSTFVIATSTLAKYFDPSKQTVTSATPRFLDFVGLLVPASLRGYQTGAVDILNVKGLRGNWKLSYLKEHAGYYKNTLFGTRSLSHFGRALARSGKGGSDSLISEFAITQRKEEYAKSKTSKHPTTRDPHIASSDPIQDNELEPLFSA</sequence>
<feature type="region of interest" description="Disordered" evidence="6">
    <location>
        <begin position="556"/>
        <end position="590"/>
    </location>
</feature>
<accession>A0AAD5SBU5</accession>
<dbReference type="PROSITE" id="PS51470">
    <property type="entry name" value="FG_GAP"/>
    <property type="match status" value="2"/>
</dbReference>
<dbReference type="Proteomes" id="UP001212841">
    <property type="component" value="Unassembled WGS sequence"/>
</dbReference>
<dbReference type="InterPro" id="IPR013519">
    <property type="entry name" value="Int_alpha_beta-p"/>
</dbReference>
<dbReference type="AlphaFoldDB" id="A0AAD5SBU5"/>
<gene>
    <name evidence="7" type="primary">GPLD1</name>
    <name evidence="7" type="ORF">HK097_009005</name>
</gene>
<evidence type="ECO:0000256" key="5">
    <source>
        <dbReference type="PROSITE-ProRule" id="PRU00803"/>
    </source>
</evidence>
<dbReference type="GO" id="GO:0005615">
    <property type="term" value="C:extracellular space"/>
    <property type="evidence" value="ECO:0007669"/>
    <property type="project" value="TreeGrafter"/>
</dbReference>
<evidence type="ECO:0000313" key="8">
    <source>
        <dbReference type="Proteomes" id="UP001212841"/>
    </source>
</evidence>
<evidence type="ECO:0000256" key="3">
    <source>
        <dbReference type="ARBA" id="ARBA00022801"/>
    </source>
</evidence>
<protein>
    <submittedName>
        <fullName evidence="7">Glycosylphosphatidylinositol specific phospholipase D1</fullName>
    </submittedName>
</protein>
<dbReference type="Gene3D" id="2.130.10.130">
    <property type="entry name" value="Integrin alpha, N-terminal"/>
    <property type="match status" value="1"/>
</dbReference>
<dbReference type="PANTHER" id="PTHR23221:SF7">
    <property type="entry name" value="PHOSPHATIDYLINOSITOL-GLYCAN-SPECIFIC PHOSPHOLIPASE D"/>
    <property type="match status" value="1"/>
</dbReference>
<dbReference type="Pfam" id="PF01839">
    <property type="entry name" value="FG-GAP"/>
    <property type="match status" value="1"/>
</dbReference>
<dbReference type="SUPFAM" id="SSF69318">
    <property type="entry name" value="Integrin alpha N-terminal domain"/>
    <property type="match status" value="1"/>
</dbReference>
<keyword evidence="1" id="KW-0732">Signal</keyword>
<keyword evidence="8" id="KW-1185">Reference proteome</keyword>